<gene>
    <name evidence="2" type="ORF">BDA99DRAFT_521325</name>
</gene>
<name>A0AAD5K282_9FUNG</name>
<dbReference type="GO" id="GO:0032259">
    <property type="term" value="P:methylation"/>
    <property type="evidence" value="ECO:0007669"/>
    <property type="project" value="UniProtKB-KW"/>
</dbReference>
<dbReference type="AlphaFoldDB" id="A0AAD5K282"/>
<organism evidence="2 3">
    <name type="scientific">Phascolomyces articulosus</name>
    <dbReference type="NCBI Taxonomy" id="60185"/>
    <lineage>
        <taxon>Eukaryota</taxon>
        <taxon>Fungi</taxon>
        <taxon>Fungi incertae sedis</taxon>
        <taxon>Mucoromycota</taxon>
        <taxon>Mucoromycotina</taxon>
        <taxon>Mucoromycetes</taxon>
        <taxon>Mucorales</taxon>
        <taxon>Lichtheimiaceae</taxon>
        <taxon>Phascolomyces</taxon>
    </lineage>
</organism>
<evidence type="ECO:0000313" key="3">
    <source>
        <dbReference type="Proteomes" id="UP001209540"/>
    </source>
</evidence>
<feature type="compositionally biased region" description="Basic residues" evidence="1">
    <location>
        <begin position="219"/>
        <end position="231"/>
    </location>
</feature>
<dbReference type="GO" id="GO:0008168">
    <property type="term" value="F:methyltransferase activity"/>
    <property type="evidence" value="ECO:0007669"/>
    <property type="project" value="UniProtKB-KW"/>
</dbReference>
<proteinExistence type="predicted"/>
<comment type="caution">
    <text evidence="2">The sequence shown here is derived from an EMBL/GenBank/DDBJ whole genome shotgun (WGS) entry which is preliminary data.</text>
</comment>
<protein>
    <submittedName>
        <fullName evidence="2">S-adenosyl-L-methionine-dependent methyltransferase</fullName>
    </submittedName>
</protein>
<keyword evidence="2" id="KW-0808">Transferase</keyword>
<dbReference type="InterPro" id="IPR029063">
    <property type="entry name" value="SAM-dependent_MTases_sf"/>
</dbReference>
<feature type="compositionally biased region" description="Basic and acidic residues" evidence="1">
    <location>
        <begin position="206"/>
        <end position="218"/>
    </location>
</feature>
<reference evidence="2" key="2">
    <citation type="submission" date="2023-02" db="EMBL/GenBank/DDBJ databases">
        <authorList>
            <consortium name="DOE Joint Genome Institute"/>
            <person name="Mondo S.J."/>
            <person name="Chang Y."/>
            <person name="Wang Y."/>
            <person name="Ahrendt S."/>
            <person name="Andreopoulos W."/>
            <person name="Barry K."/>
            <person name="Beard J."/>
            <person name="Benny G.L."/>
            <person name="Blankenship S."/>
            <person name="Bonito G."/>
            <person name="Cuomo C."/>
            <person name="Desiro A."/>
            <person name="Gervers K.A."/>
            <person name="Hundley H."/>
            <person name="Kuo A."/>
            <person name="LaButti K."/>
            <person name="Lang B.F."/>
            <person name="Lipzen A."/>
            <person name="O'Donnell K."/>
            <person name="Pangilinan J."/>
            <person name="Reynolds N."/>
            <person name="Sandor L."/>
            <person name="Smith M.W."/>
            <person name="Tsang A."/>
            <person name="Grigoriev I.V."/>
            <person name="Stajich J.E."/>
            <person name="Spatafora J.W."/>
        </authorList>
    </citation>
    <scope>NUCLEOTIDE SEQUENCE</scope>
    <source>
        <strain evidence="2">RSA 2281</strain>
    </source>
</reference>
<reference evidence="2" key="1">
    <citation type="journal article" date="2022" name="IScience">
        <title>Evolution of zygomycete secretomes and the origins of terrestrial fungal ecologies.</title>
        <authorList>
            <person name="Chang Y."/>
            <person name="Wang Y."/>
            <person name="Mondo S."/>
            <person name="Ahrendt S."/>
            <person name="Andreopoulos W."/>
            <person name="Barry K."/>
            <person name="Beard J."/>
            <person name="Benny G.L."/>
            <person name="Blankenship S."/>
            <person name="Bonito G."/>
            <person name="Cuomo C."/>
            <person name="Desiro A."/>
            <person name="Gervers K.A."/>
            <person name="Hundley H."/>
            <person name="Kuo A."/>
            <person name="LaButti K."/>
            <person name="Lang B.F."/>
            <person name="Lipzen A."/>
            <person name="O'Donnell K."/>
            <person name="Pangilinan J."/>
            <person name="Reynolds N."/>
            <person name="Sandor L."/>
            <person name="Smith M.E."/>
            <person name="Tsang A."/>
            <person name="Grigoriev I.V."/>
            <person name="Stajich J.E."/>
            <person name="Spatafora J.W."/>
        </authorList>
    </citation>
    <scope>NUCLEOTIDE SEQUENCE</scope>
    <source>
        <strain evidence="2">RSA 2281</strain>
    </source>
</reference>
<dbReference type="Pfam" id="PF13489">
    <property type="entry name" value="Methyltransf_23"/>
    <property type="match status" value="1"/>
</dbReference>
<feature type="region of interest" description="Disordered" evidence="1">
    <location>
        <begin position="199"/>
        <end position="237"/>
    </location>
</feature>
<keyword evidence="2" id="KW-0489">Methyltransferase</keyword>
<dbReference type="PANTHER" id="PTHR43464">
    <property type="entry name" value="METHYLTRANSFERASE"/>
    <property type="match status" value="1"/>
</dbReference>
<evidence type="ECO:0000256" key="1">
    <source>
        <dbReference type="SAM" id="MobiDB-lite"/>
    </source>
</evidence>
<dbReference type="Proteomes" id="UP001209540">
    <property type="component" value="Unassembled WGS sequence"/>
</dbReference>
<dbReference type="SUPFAM" id="SSF53335">
    <property type="entry name" value="S-adenosyl-L-methionine-dependent methyltransferases"/>
    <property type="match status" value="1"/>
</dbReference>
<dbReference type="CDD" id="cd02440">
    <property type="entry name" value="AdoMet_MTases"/>
    <property type="match status" value="1"/>
</dbReference>
<dbReference type="Gene3D" id="3.40.50.150">
    <property type="entry name" value="Vaccinia Virus protein VP39"/>
    <property type="match status" value="1"/>
</dbReference>
<accession>A0AAD5K282</accession>
<sequence length="325" mass="37231">MDTIKYIQHKPFLGFFTDFLDTRYFNEPTNTAPLKVLEVGCGPGHFSALLKKHYQDRIYLTAIDPSEEDITLTTKHNVDVNYIATTAIDMDVEKYGETFDVIFFSKSLHHCDPLDATVDQVHRFLKKGGLLVAEEFDRNGITADTARWYFDRLDLLKSGNHLLPPTHKNERTQKHWAEMMDITAGTPLERWNAFFAHHHHSHGHNHGHDHGHQHDHQHSHGHHHDHHKHKQHHEEETVQHFKHGLHGEDMSSYGAMTASIARAFGTEVKVIDNKPFFQAMIVHHGLEDSEVGKAILETYMIQESAAIKDGNIKGLGVHFVIEKQA</sequence>
<keyword evidence="3" id="KW-1185">Reference proteome</keyword>
<dbReference type="EMBL" id="JAIXMP010000029">
    <property type="protein sequence ID" value="KAI9251843.1"/>
    <property type="molecule type" value="Genomic_DNA"/>
</dbReference>
<evidence type="ECO:0000313" key="2">
    <source>
        <dbReference type="EMBL" id="KAI9251843.1"/>
    </source>
</evidence>